<proteinExistence type="predicted"/>
<dbReference type="STRING" id="407821.A0A087TQT0"/>
<dbReference type="EMBL" id="KK116336">
    <property type="protein sequence ID" value="KFM67469.1"/>
    <property type="molecule type" value="Genomic_DNA"/>
</dbReference>
<evidence type="ECO:0000313" key="2">
    <source>
        <dbReference type="Proteomes" id="UP000054359"/>
    </source>
</evidence>
<reference evidence="1 2" key="1">
    <citation type="submission" date="2013-11" db="EMBL/GenBank/DDBJ databases">
        <title>Genome sequencing of Stegodyphus mimosarum.</title>
        <authorList>
            <person name="Bechsgaard J."/>
        </authorList>
    </citation>
    <scope>NUCLEOTIDE SEQUENCE [LARGE SCALE GENOMIC DNA]</scope>
</reference>
<organism evidence="1 2">
    <name type="scientific">Stegodyphus mimosarum</name>
    <name type="common">African social velvet spider</name>
    <dbReference type="NCBI Taxonomy" id="407821"/>
    <lineage>
        <taxon>Eukaryota</taxon>
        <taxon>Metazoa</taxon>
        <taxon>Ecdysozoa</taxon>
        <taxon>Arthropoda</taxon>
        <taxon>Chelicerata</taxon>
        <taxon>Arachnida</taxon>
        <taxon>Araneae</taxon>
        <taxon>Araneomorphae</taxon>
        <taxon>Entelegynae</taxon>
        <taxon>Eresoidea</taxon>
        <taxon>Eresidae</taxon>
        <taxon>Stegodyphus</taxon>
    </lineage>
</organism>
<dbReference type="Proteomes" id="UP000054359">
    <property type="component" value="Unassembled WGS sequence"/>
</dbReference>
<dbReference type="OrthoDB" id="6435379at2759"/>
<accession>A0A087TQT0</accession>
<dbReference type="PANTHER" id="PTHR45913:SF5">
    <property type="entry name" value="GENERAL TRANSCRIPTION FACTOR II-I REPEAT DOMAIN-CONTAINING PROTEIN 2A-LIKE PROTEIN"/>
    <property type="match status" value="1"/>
</dbReference>
<name>A0A087TQT0_STEMI</name>
<feature type="non-terminal residue" evidence="1">
    <location>
        <position position="96"/>
    </location>
</feature>
<gene>
    <name evidence="1" type="ORF">X975_14166</name>
</gene>
<protein>
    <submittedName>
        <fullName evidence="1">Uncharacterized protein</fullName>
    </submittedName>
</protein>
<dbReference type="AlphaFoldDB" id="A0A087TQT0"/>
<sequence>MTGLRESFVSILKEKINHKILVYDCIFHQDTLCQKKIFETLWNCNVIKTADTIAAKALYRCQFKEILVEMESESADILLNNKVRWLSRQNVSFSSY</sequence>
<dbReference type="PANTHER" id="PTHR45913">
    <property type="entry name" value="EPM2A-INTERACTING PROTEIN 1"/>
    <property type="match status" value="1"/>
</dbReference>
<keyword evidence="2" id="KW-1185">Reference proteome</keyword>
<evidence type="ECO:0000313" key="1">
    <source>
        <dbReference type="EMBL" id="KFM67469.1"/>
    </source>
</evidence>